<dbReference type="CDD" id="cd00090">
    <property type="entry name" value="HTH_ARSR"/>
    <property type="match status" value="1"/>
</dbReference>
<feature type="domain" description="HTH arsR-type" evidence="1">
    <location>
        <begin position="1"/>
        <end position="90"/>
    </location>
</feature>
<dbReference type="SMART" id="SM00418">
    <property type="entry name" value="HTH_ARSR"/>
    <property type="match status" value="1"/>
</dbReference>
<keyword evidence="3" id="KW-1185">Reference proteome</keyword>
<proteinExistence type="predicted"/>
<accession>A0A5R9L588</accession>
<dbReference type="PROSITE" id="PS50987">
    <property type="entry name" value="HTH_ARSR_2"/>
    <property type="match status" value="1"/>
</dbReference>
<dbReference type="GO" id="GO:0003700">
    <property type="term" value="F:DNA-binding transcription factor activity"/>
    <property type="evidence" value="ECO:0007669"/>
    <property type="project" value="InterPro"/>
</dbReference>
<dbReference type="AlphaFoldDB" id="A0A5R9L588"/>
<dbReference type="InterPro" id="IPR036390">
    <property type="entry name" value="WH_DNA-bd_sf"/>
</dbReference>
<dbReference type="SUPFAM" id="SSF46785">
    <property type="entry name" value="Winged helix' DNA-binding domain"/>
    <property type="match status" value="1"/>
</dbReference>
<dbReference type="PANTHER" id="PTHR38600">
    <property type="entry name" value="TRANSCRIPTIONAL REGULATORY PROTEIN"/>
    <property type="match status" value="1"/>
</dbReference>
<reference evidence="2 3" key="1">
    <citation type="submission" date="2019-05" db="EMBL/GenBank/DDBJ databases">
        <authorList>
            <person name="Qu J.-H."/>
        </authorList>
    </citation>
    <scope>NUCLEOTIDE SEQUENCE [LARGE SCALE GENOMIC DNA]</scope>
    <source>
        <strain evidence="2 3">T17</strain>
    </source>
</reference>
<sequence>MEMRRDVYQAIADPTRRAIINMISTKPLNVNAIAEQFDVTRQAISLHVKILTDCGLIRVRQEGRDRVCEAQLQQLSEVSVWVDQYRQHWESKLDEMEKYLEQLKKERYGK</sequence>
<gene>
    <name evidence="2" type="ORF">FEN17_09075</name>
</gene>
<dbReference type="Proteomes" id="UP000306402">
    <property type="component" value="Unassembled WGS sequence"/>
</dbReference>
<organism evidence="2 3">
    <name type="scientific">Dyadobacter luticola</name>
    <dbReference type="NCBI Taxonomy" id="1979387"/>
    <lineage>
        <taxon>Bacteria</taxon>
        <taxon>Pseudomonadati</taxon>
        <taxon>Bacteroidota</taxon>
        <taxon>Cytophagia</taxon>
        <taxon>Cytophagales</taxon>
        <taxon>Spirosomataceae</taxon>
        <taxon>Dyadobacter</taxon>
    </lineage>
</organism>
<dbReference type="Pfam" id="PF12840">
    <property type="entry name" value="HTH_20"/>
    <property type="match status" value="1"/>
</dbReference>
<evidence type="ECO:0000313" key="3">
    <source>
        <dbReference type="Proteomes" id="UP000306402"/>
    </source>
</evidence>
<comment type="caution">
    <text evidence="2">The sequence shown here is derived from an EMBL/GenBank/DDBJ whole genome shotgun (WGS) entry which is preliminary data.</text>
</comment>
<dbReference type="PANTHER" id="PTHR38600:SF2">
    <property type="entry name" value="SLL0088 PROTEIN"/>
    <property type="match status" value="1"/>
</dbReference>
<dbReference type="InterPro" id="IPR001845">
    <property type="entry name" value="HTH_ArsR_DNA-bd_dom"/>
</dbReference>
<dbReference type="InterPro" id="IPR011991">
    <property type="entry name" value="ArsR-like_HTH"/>
</dbReference>
<dbReference type="OrthoDB" id="9799175at2"/>
<dbReference type="Gene3D" id="1.10.10.10">
    <property type="entry name" value="Winged helix-like DNA-binding domain superfamily/Winged helix DNA-binding domain"/>
    <property type="match status" value="1"/>
</dbReference>
<dbReference type="NCBIfam" id="NF033788">
    <property type="entry name" value="HTH_metalloreg"/>
    <property type="match status" value="1"/>
</dbReference>
<dbReference type="PRINTS" id="PR00778">
    <property type="entry name" value="HTHARSR"/>
</dbReference>
<protein>
    <submittedName>
        <fullName evidence="2">Winged helix-turn-helix transcriptional regulator</fullName>
    </submittedName>
</protein>
<name>A0A5R9L588_9BACT</name>
<dbReference type="RefSeq" id="WP_138364941.1">
    <property type="nucleotide sequence ID" value="NZ_VCEJ01000002.1"/>
</dbReference>
<dbReference type="EMBL" id="VCEJ01000002">
    <property type="protein sequence ID" value="TLV03732.1"/>
    <property type="molecule type" value="Genomic_DNA"/>
</dbReference>
<dbReference type="InterPro" id="IPR036388">
    <property type="entry name" value="WH-like_DNA-bd_sf"/>
</dbReference>
<evidence type="ECO:0000259" key="1">
    <source>
        <dbReference type="PROSITE" id="PS50987"/>
    </source>
</evidence>
<evidence type="ECO:0000313" key="2">
    <source>
        <dbReference type="EMBL" id="TLV03732.1"/>
    </source>
</evidence>